<keyword evidence="2 7" id="KW-0813">Transport</keyword>
<feature type="domain" description="ABC transmembrane type-1" evidence="9">
    <location>
        <begin position="314"/>
        <end position="524"/>
    </location>
</feature>
<evidence type="ECO:0000256" key="7">
    <source>
        <dbReference type="RuleBase" id="RU363032"/>
    </source>
</evidence>
<evidence type="ECO:0000256" key="8">
    <source>
        <dbReference type="SAM" id="Coils"/>
    </source>
</evidence>
<keyword evidence="3" id="KW-1003">Cell membrane</keyword>
<dbReference type="InterPro" id="IPR000515">
    <property type="entry name" value="MetI-like"/>
</dbReference>
<feature type="transmembrane region" description="Helical" evidence="7">
    <location>
        <begin position="448"/>
        <end position="475"/>
    </location>
</feature>
<feature type="coiled-coil region" evidence="8">
    <location>
        <begin position="148"/>
        <end position="175"/>
    </location>
</feature>
<keyword evidence="5 7" id="KW-1133">Transmembrane helix</keyword>
<evidence type="ECO:0000256" key="5">
    <source>
        <dbReference type="ARBA" id="ARBA00022989"/>
    </source>
</evidence>
<feature type="transmembrane region" description="Helical" evidence="7">
    <location>
        <begin position="402"/>
        <end position="427"/>
    </location>
</feature>
<dbReference type="RefSeq" id="WP_200309964.1">
    <property type="nucleotide sequence ID" value="NZ_JAENIM010000009.1"/>
</dbReference>
<dbReference type="PANTHER" id="PTHR30151">
    <property type="entry name" value="ALKANE SULFONATE ABC TRANSPORTER-RELATED, MEMBRANE SUBUNIT"/>
    <property type="match status" value="1"/>
</dbReference>
<evidence type="ECO:0000313" key="10">
    <source>
        <dbReference type="EMBL" id="MBK1789928.1"/>
    </source>
</evidence>
<evidence type="ECO:0000256" key="3">
    <source>
        <dbReference type="ARBA" id="ARBA00022475"/>
    </source>
</evidence>
<evidence type="ECO:0000256" key="1">
    <source>
        <dbReference type="ARBA" id="ARBA00004651"/>
    </source>
</evidence>
<comment type="caution">
    <text evidence="10">The sequence shown here is derived from an EMBL/GenBank/DDBJ whole genome shotgun (WGS) entry which is preliminary data.</text>
</comment>
<name>A0A8J7MC83_9BACT</name>
<comment type="similarity">
    <text evidence="7">Belongs to the binding-protein-dependent transport system permease family.</text>
</comment>
<dbReference type="InterPro" id="IPR035906">
    <property type="entry name" value="MetI-like_sf"/>
</dbReference>
<evidence type="ECO:0000256" key="4">
    <source>
        <dbReference type="ARBA" id="ARBA00022692"/>
    </source>
</evidence>
<dbReference type="EMBL" id="JAENIM010000009">
    <property type="protein sequence ID" value="MBK1789928.1"/>
    <property type="molecule type" value="Genomic_DNA"/>
</dbReference>
<feature type="transmembrane region" description="Helical" evidence="7">
    <location>
        <begin position="353"/>
        <end position="376"/>
    </location>
</feature>
<protein>
    <submittedName>
        <fullName evidence="10">ABC transporter permease subunit</fullName>
    </submittedName>
</protein>
<evidence type="ECO:0000259" key="9">
    <source>
        <dbReference type="PROSITE" id="PS50928"/>
    </source>
</evidence>
<evidence type="ECO:0000313" key="11">
    <source>
        <dbReference type="Proteomes" id="UP000624703"/>
    </source>
</evidence>
<dbReference type="AlphaFoldDB" id="A0A8J7MC83"/>
<feature type="transmembrane region" description="Helical" evidence="7">
    <location>
        <begin position="42"/>
        <end position="60"/>
    </location>
</feature>
<keyword evidence="11" id="KW-1185">Reference proteome</keyword>
<proteinExistence type="inferred from homology"/>
<comment type="subcellular location">
    <subcellularLocation>
        <location evidence="1 7">Cell membrane</location>
        <topology evidence="1 7">Multi-pass membrane protein</topology>
    </subcellularLocation>
</comment>
<keyword evidence="4 7" id="KW-0812">Transmembrane</keyword>
<keyword evidence="8" id="KW-0175">Coiled coil</keyword>
<reference evidence="10" key="1">
    <citation type="submission" date="2021-01" db="EMBL/GenBank/DDBJ databases">
        <title>Modified the classification status of verrucomicrobia.</title>
        <authorList>
            <person name="Feng X."/>
        </authorList>
    </citation>
    <scope>NUCLEOTIDE SEQUENCE</scope>
    <source>
        <strain evidence="10">_KCTC 22039</strain>
    </source>
</reference>
<feature type="coiled-coil region" evidence="8">
    <location>
        <begin position="234"/>
        <end position="261"/>
    </location>
</feature>
<sequence>MKILSSIKYPLLKAIDISGLTFLSPVVRLCYGEEPSVQLKKIGQWIIIPVAAMLLFIFAWNAGSGLIKTKAGTLPTPGETADALGSINTFADREDLKKEAYNLTGEERLAALAVAEAQLASITPKVQETTDAVAQAKSEHEKSIAVVVEPLEKNYDELKEKFSQAQDKRKQELESVSETLVIGDKASYTKFLDLVKANESQTDAEKTELSSLKAAISDARNDKSKKVALALSMQTKVAEEKQFLEKQIEQLTKRNRSIMVESAETNISTTTEELYQLTGADAYKKARSIAKDESRLEKTIESKYAQPATLWYQVRRSILCVFTGFIIGAGIAIPIGILCGLNSTFMAAMTPFIAIFKPVSPIVWLPIALIIVGGFIPDPENNAVIQWLWKAPLIDIYKINPAFIASAITVALCSLWATLANTALGVASIDKDHMNVARVLKLGFWSRLFKIVIPSALPLIFAGLRISLGVGWMVLIAAELLSSSEGIGKFVWDQFNNGASDSFAKMMVVVFVVGFVGLILDRIMIVFQRLVSFEGSKAAI</sequence>
<evidence type="ECO:0000256" key="2">
    <source>
        <dbReference type="ARBA" id="ARBA00022448"/>
    </source>
</evidence>
<dbReference type="Gene3D" id="1.10.3720.10">
    <property type="entry name" value="MetI-like"/>
    <property type="match status" value="1"/>
</dbReference>
<organism evidence="10 11">
    <name type="scientific">Persicirhabdus sediminis</name>
    <dbReference type="NCBI Taxonomy" id="454144"/>
    <lineage>
        <taxon>Bacteria</taxon>
        <taxon>Pseudomonadati</taxon>
        <taxon>Verrucomicrobiota</taxon>
        <taxon>Verrucomicrobiia</taxon>
        <taxon>Verrucomicrobiales</taxon>
        <taxon>Verrucomicrobiaceae</taxon>
        <taxon>Persicirhabdus</taxon>
    </lineage>
</organism>
<dbReference type="GO" id="GO:0055085">
    <property type="term" value="P:transmembrane transport"/>
    <property type="evidence" value="ECO:0007669"/>
    <property type="project" value="InterPro"/>
</dbReference>
<dbReference type="Pfam" id="PF00528">
    <property type="entry name" value="BPD_transp_1"/>
    <property type="match status" value="1"/>
</dbReference>
<dbReference type="PANTHER" id="PTHR30151:SF7">
    <property type="entry name" value="NITRATE IMPORT PERMEASE PROTEIN NRTB"/>
    <property type="match status" value="1"/>
</dbReference>
<dbReference type="SUPFAM" id="SSF161098">
    <property type="entry name" value="MetI-like"/>
    <property type="match status" value="1"/>
</dbReference>
<gene>
    <name evidence="10" type="ORF">JIN82_02030</name>
</gene>
<dbReference type="GO" id="GO:0005886">
    <property type="term" value="C:plasma membrane"/>
    <property type="evidence" value="ECO:0007669"/>
    <property type="project" value="UniProtKB-SubCell"/>
</dbReference>
<keyword evidence="6 7" id="KW-0472">Membrane</keyword>
<feature type="transmembrane region" description="Helical" evidence="7">
    <location>
        <begin position="321"/>
        <end position="341"/>
    </location>
</feature>
<dbReference type="Proteomes" id="UP000624703">
    <property type="component" value="Unassembled WGS sequence"/>
</dbReference>
<dbReference type="CDD" id="cd06261">
    <property type="entry name" value="TM_PBP2"/>
    <property type="match status" value="1"/>
</dbReference>
<accession>A0A8J7MC83</accession>
<evidence type="ECO:0000256" key="6">
    <source>
        <dbReference type="ARBA" id="ARBA00023136"/>
    </source>
</evidence>
<dbReference type="PROSITE" id="PS50928">
    <property type="entry name" value="ABC_TM1"/>
    <property type="match status" value="1"/>
</dbReference>
<feature type="transmembrane region" description="Helical" evidence="7">
    <location>
        <begin position="502"/>
        <end position="520"/>
    </location>
</feature>